<dbReference type="EMBL" id="CP017708">
    <property type="protein sequence ID" value="WAN69273.1"/>
    <property type="molecule type" value="Genomic_DNA"/>
</dbReference>
<dbReference type="AlphaFoldDB" id="A0A9Q9UVX0"/>
<accession>A0A9Q9UVX0</accession>
<organism evidence="1">
    <name type="scientific">Moorena producens (strain JHB)</name>
    <dbReference type="NCBI Taxonomy" id="1454205"/>
    <lineage>
        <taxon>Bacteria</taxon>
        <taxon>Bacillati</taxon>
        <taxon>Cyanobacteriota</taxon>
        <taxon>Cyanophyceae</taxon>
        <taxon>Coleofasciculales</taxon>
        <taxon>Coleofasciculaceae</taxon>
        <taxon>Moorena</taxon>
    </lineage>
</organism>
<dbReference type="Proteomes" id="UP000176944">
    <property type="component" value="Chromosome"/>
</dbReference>
<sequence>MAFRPRYANAIPPGQIETLPLLPLDTIEPRMRWPFGHATRTHYVTIALPIKRTLIKAAKAVV</sequence>
<protein>
    <submittedName>
        <fullName evidence="1">Uncharacterized protein</fullName>
    </submittedName>
</protein>
<proteinExistence type="predicted"/>
<reference evidence="1" key="1">
    <citation type="journal article" date="2017" name="Proc. Natl. Acad. Sci. U.S.A.">
        <title>Comparative genomics uncovers the prolific and distinctive metabolic potential of the cyanobacterial genus Moorea.</title>
        <authorList>
            <person name="Leao T."/>
            <person name="Castelao G."/>
            <person name="Korobeynikov A."/>
            <person name="Monroe E.A."/>
            <person name="Podell S."/>
            <person name="Glukhov E."/>
            <person name="Allen E.E."/>
            <person name="Gerwick W.H."/>
            <person name="Gerwick L."/>
        </authorList>
    </citation>
    <scope>NUCLEOTIDE SEQUENCE</scope>
    <source>
        <strain evidence="1">JHB</strain>
    </source>
</reference>
<gene>
    <name evidence="1" type="ORF">BJP36_43725</name>
</gene>
<name>A0A9Q9UVX0_MOOP1</name>
<reference evidence="1" key="2">
    <citation type="submission" date="2022-10" db="EMBL/GenBank/DDBJ databases">
        <authorList>
            <person name="Ngo T.-E."/>
        </authorList>
    </citation>
    <scope>NUCLEOTIDE SEQUENCE</scope>
    <source>
        <strain evidence="1">JHB</strain>
    </source>
</reference>
<evidence type="ECO:0000313" key="1">
    <source>
        <dbReference type="EMBL" id="WAN69273.1"/>
    </source>
</evidence>